<evidence type="ECO:0000313" key="4">
    <source>
        <dbReference type="Proteomes" id="UP001203945"/>
    </source>
</evidence>
<dbReference type="InterPro" id="IPR005804">
    <property type="entry name" value="FA_desaturase_dom"/>
</dbReference>
<keyword evidence="4" id="KW-1185">Reference proteome</keyword>
<proteinExistence type="predicted"/>
<keyword evidence="1" id="KW-0812">Transmembrane</keyword>
<dbReference type="Proteomes" id="UP001203945">
    <property type="component" value="Unassembled WGS sequence"/>
</dbReference>
<gene>
    <name evidence="3" type="ORF">MLD63_12615</name>
</gene>
<evidence type="ECO:0000256" key="1">
    <source>
        <dbReference type="SAM" id="Phobius"/>
    </source>
</evidence>
<feature type="domain" description="Fatty acid desaturase" evidence="2">
    <location>
        <begin position="30"/>
        <end position="266"/>
    </location>
</feature>
<evidence type="ECO:0000313" key="3">
    <source>
        <dbReference type="EMBL" id="MCQ0971265.1"/>
    </source>
</evidence>
<reference evidence="3 4" key="1">
    <citation type="submission" date="2022-03" db="EMBL/GenBank/DDBJ databases">
        <authorList>
            <person name="He Y."/>
        </authorList>
    </citation>
    <scope>NUCLEOTIDE SEQUENCE [LARGE SCALE GENOMIC DNA]</scope>
    <source>
        <strain evidence="3 4">TK19116</strain>
    </source>
</reference>
<organism evidence="3 4">
    <name type="scientific">Paracoccus albicereus</name>
    <dbReference type="NCBI Taxonomy" id="2922394"/>
    <lineage>
        <taxon>Bacteria</taxon>
        <taxon>Pseudomonadati</taxon>
        <taxon>Pseudomonadota</taxon>
        <taxon>Alphaproteobacteria</taxon>
        <taxon>Rhodobacterales</taxon>
        <taxon>Paracoccaceae</taxon>
        <taxon>Paracoccus</taxon>
    </lineage>
</organism>
<dbReference type="RefSeq" id="WP_255330271.1">
    <property type="nucleotide sequence ID" value="NZ_JAKZEU010000004.1"/>
</dbReference>
<feature type="transmembrane region" description="Helical" evidence="1">
    <location>
        <begin position="7"/>
        <end position="26"/>
    </location>
</feature>
<accession>A0ABT1MSH3</accession>
<dbReference type="EC" id="1.14.19.-" evidence="3"/>
<feature type="transmembrane region" description="Helical" evidence="1">
    <location>
        <begin position="160"/>
        <end position="178"/>
    </location>
</feature>
<protein>
    <submittedName>
        <fullName evidence="3">Fatty acid desaturase</fullName>
        <ecNumber evidence="3">1.14.19.-</ecNumber>
    </submittedName>
</protein>
<evidence type="ECO:0000259" key="2">
    <source>
        <dbReference type="Pfam" id="PF00487"/>
    </source>
</evidence>
<keyword evidence="3" id="KW-0560">Oxidoreductase</keyword>
<dbReference type="GO" id="GO:0016491">
    <property type="term" value="F:oxidoreductase activity"/>
    <property type="evidence" value="ECO:0007669"/>
    <property type="project" value="UniProtKB-KW"/>
</dbReference>
<name>A0ABT1MSH3_9RHOB</name>
<sequence length="294" mass="33790">MRVEWPTVALAAATYGVWAVAGAWLYPIAPVPALLVMTVVTAMHSSLVHECLHGHPTRSRRLNEALVAINPGLLYPYRRYRETHLRHHNDIRLTDPFEDPESYYQAALRHRAMPRWLRLLLAANATMLGRVVIGPWLGAAGFFAQEAAALVREERGARKAWLLNLIGIVPILVALNAFGIPLWLYLLTVVWGALSLIAIRTYAEHQWHERPDGRTVIVERSPLSLLFLNNNLHIVHHKMPAAPWYRLPRLYRERKQEWQAMNDGYVYPNYFALWRAHAVHAKEPVEHPALYREV</sequence>
<dbReference type="Pfam" id="PF00487">
    <property type="entry name" value="FA_desaturase"/>
    <property type="match status" value="1"/>
</dbReference>
<keyword evidence="1" id="KW-1133">Transmembrane helix</keyword>
<keyword evidence="1" id="KW-0472">Membrane</keyword>
<comment type="caution">
    <text evidence="3">The sequence shown here is derived from an EMBL/GenBank/DDBJ whole genome shotgun (WGS) entry which is preliminary data.</text>
</comment>
<dbReference type="EMBL" id="JAKZEU010000004">
    <property type="protein sequence ID" value="MCQ0971265.1"/>
    <property type="molecule type" value="Genomic_DNA"/>
</dbReference>